<reference evidence="2 3" key="1">
    <citation type="submission" date="2020-01" db="EMBL/GenBank/DDBJ databases">
        <title>Muriicola jejuensis KCTC 22299.</title>
        <authorList>
            <person name="Wang G."/>
        </authorList>
    </citation>
    <scope>NUCLEOTIDE SEQUENCE [LARGE SCALE GENOMIC DNA]</scope>
    <source>
        <strain evidence="2 3">KCTC 22299</strain>
    </source>
</reference>
<feature type="transmembrane region" description="Helical" evidence="1">
    <location>
        <begin position="163"/>
        <end position="196"/>
    </location>
</feature>
<dbReference type="EMBL" id="JAABOP010000001">
    <property type="protein sequence ID" value="NER09905.1"/>
    <property type="molecule type" value="Genomic_DNA"/>
</dbReference>
<feature type="transmembrane region" description="Helical" evidence="1">
    <location>
        <begin position="6"/>
        <end position="28"/>
    </location>
</feature>
<feature type="transmembrane region" description="Helical" evidence="1">
    <location>
        <begin position="133"/>
        <end position="156"/>
    </location>
</feature>
<dbReference type="Pfam" id="PF13425">
    <property type="entry name" value="O-antigen_lig"/>
    <property type="match status" value="2"/>
</dbReference>
<keyword evidence="3" id="KW-1185">Reference proteome</keyword>
<feature type="transmembrane region" description="Helical" evidence="1">
    <location>
        <begin position="33"/>
        <end position="53"/>
    </location>
</feature>
<feature type="transmembrane region" description="Helical" evidence="1">
    <location>
        <begin position="302"/>
        <end position="324"/>
    </location>
</feature>
<evidence type="ECO:0008006" key="4">
    <source>
        <dbReference type="Google" id="ProtNLM"/>
    </source>
</evidence>
<feature type="transmembrane region" description="Helical" evidence="1">
    <location>
        <begin position="208"/>
        <end position="230"/>
    </location>
</feature>
<gene>
    <name evidence="2" type="ORF">GWK09_05215</name>
</gene>
<feature type="transmembrane region" description="Helical" evidence="1">
    <location>
        <begin position="92"/>
        <end position="113"/>
    </location>
</feature>
<name>A0A6P0U9J8_9FLAO</name>
<dbReference type="InterPro" id="IPR049504">
    <property type="entry name" value="O-antigen_lig"/>
</dbReference>
<feature type="transmembrane region" description="Helical" evidence="1">
    <location>
        <begin position="68"/>
        <end position="85"/>
    </location>
</feature>
<comment type="caution">
    <text evidence="2">The sequence shown here is derived from an EMBL/GenBank/DDBJ whole genome shotgun (WGS) entry which is preliminary data.</text>
</comment>
<keyword evidence="1" id="KW-0812">Transmembrane</keyword>
<dbReference type="Proteomes" id="UP000468443">
    <property type="component" value="Unassembled WGS sequence"/>
</dbReference>
<protein>
    <recommendedName>
        <fullName evidence="4">O-antigen ligase domain-containing protein</fullName>
    </recommendedName>
</protein>
<evidence type="ECO:0000313" key="2">
    <source>
        <dbReference type="EMBL" id="NER09905.1"/>
    </source>
</evidence>
<organism evidence="2 3">
    <name type="scientific">Muriicola jejuensis</name>
    <dbReference type="NCBI Taxonomy" id="504488"/>
    <lineage>
        <taxon>Bacteria</taxon>
        <taxon>Pseudomonadati</taxon>
        <taxon>Bacteroidota</taxon>
        <taxon>Flavobacteriia</taxon>
        <taxon>Flavobacteriales</taxon>
        <taxon>Flavobacteriaceae</taxon>
        <taxon>Muriicola</taxon>
    </lineage>
</organism>
<evidence type="ECO:0000313" key="3">
    <source>
        <dbReference type="Proteomes" id="UP000468443"/>
    </source>
</evidence>
<keyword evidence="1" id="KW-0472">Membrane</keyword>
<proteinExistence type="predicted"/>
<feature type="transmembrane region" description="Helical" evidence="1">
    <location>
        <begin position="330"/>
        <end position="349"/>
    </location>
</feature>
<accession>A0A6P0U9J8</accession>
<evidence type="ECO:0000256" key="1">
    <source>
        <dbReference type="SAM" id="Phobius"/>
    </source>
</evidence>
<sequence length="383" mass="44204">MKSNNVLPVSIGQIFKTLVLILIFVRFLFSVKYLIISIFLFFLLLIPSFYQLVINSENSSFLFDIVKVSRYLLPLFSLLFFIPIIRRKDQSIIRMLFNLVKFSYIILVGNILLKLFGLGYPMYEEGNIGSKGYFFAGNEISVLLIILASIIAFDLWLRKRRGLYILFLILNIMVGVMVSSKTGLIGIGLIFLLIPIKKPTRKFGLKKLKGVIITSIIALPLGLLVTWRIIKNSPIFDRFSFFWDKLDFWTFVLSSRNKFFGRAYENYKENYNLIEKFIGVGQSKYEALNQGKIVEMDVADIFFAYGIFGLILFLFLTYVLWIQLLRLRRYSAFYFANFVFLMVLVLLSISTMAGHVFSSGMAGIFIGLLISLMYLKLDDKTSK</sequence>
<dbReference type="AlphaFoldDB" id="A0A6P0U9J8"/>
<feature type="transmembrane region" description="Helical" evidence="1">
    <location>
        <begin position="356"/>
        <end position="375"/>
    </location>
</feature>
<keyword evidence="1" id="KW-1133">Transmembrane helix</keyword>